<name>F8FEB0_PAEMK</name>
<proteinExistence type="predicted"/>
<reference evidence="2 3" key="2">
    <citation type="journal article" date="2013" name="Genome Announc.">
        <title>Genome Sequence of Growth-Improving Paenibacillus mucilaginosus Strain KNP414.</title>
        <authorList>
            <person name="Lu J.J."/>
            <person name="Wang J.F."/>
            <person name="Hu X.F."/>
        </authorList>
    </citation>
    <scope>NUCLEOTIDE SEQUENCE [LARGE SCALE GENOMIC DNA]</scope>
    <source>
        <strain evidence="2 3">KNP414</strain>
    </source>
</reference>
<gene>
    <name evidence="2" type="ordered locus">KNP414_05985</name>
</gene>
<dbReference type="AlphaFoldDB" id="F8FEB0"/>
<sequence>MLVKLIACRVPERSRAQFAEAQMRWSGLKDVDGFILQLGGWAQESPETALILALWQEKRGYFDFMRERHDDLFERTGQRGTYEAIRISVGVTGDDWLGAEAVQGLVKLIDPGASKAGDAVTWSRSGDGVELRWPGVFSGMLNPPFGFAGEASFSINRAWTIG</sequence>
<evidence type="ECO:0000313" key="3">
    <source>
        <dbReference type="Proteomes" id="UP000006620"/>
    </source>
</evidence>
<dbReference type="HOGENOM" id="CLU_138505_0_0_9"/>
<feature type="domain" description="DUF4937" evidence="1">
    <location>
        <begin position="2"/>
        <end position="88"/>
    </location>
</feature>
<accession>F8FEB0</accession>
<dbReference type="InterPro" id="IPR032555">
    <property type="entry name" value="DUF4937"/>
</dbReference>
<dbReference type="InterPro" id="IPR011008">
    <property type="entry name" value="Dimeric_a/b-barrel"/>
</dbReference>
<dbReference type="EMBL" id="CP002869">
    <property type="protein sequence ID" value="AEI44509.1"/>
    <property type="molecule type" value="Genomic_DNA"/>
</dbReference>
<evidence type="ECO:0000313" key="2">
    <source>
        <dbReference type="EMBL" id="AEI44509.1"/>
    </source>
</evidence>
<dbReference type="SUPFAM" id="SSF54909">
    <property type="entry name" value="Dimeric alpha+beta barrel"/>
    <property type="match status" value="1"/>
</dbReference>
<dbReference type="KEGG" id="pms:KNP414_05985"/>
<reference evidence="3" key="1">
    <citation type="submission" date="2011-06" db="EMBL/GenBank/DDBJ databases">
        <title>Complete genome sequence of Paenibacillus mucilaginosus KNP414.</title>
        <authorList>
            <person name="Wang J."/>
            <person name="Hu S."/>
            <person name="Hu X."/>
            <person name="Zhang B."/>
            <person name="Dong D."/>
            <person name="Zhang S."/>
            <person name="Zhao K."/>
            <person name="Wu D."/>
        </authorList>
    </citation>
    <scope>NUCLEOTIDE SEQUENCE [LARGE SCALE GENOMIC DNA]</scope>
    <source>
        <strain evidence="3">KNP414</strain>
    </source>
</reference>
<dbReference type="Pfam" id="PF16291">
    <property type="entry name" value="DUF4937"/>
    <property type="match status" value="1"/>
</dbReference>
<dbReference type="Proteomes" id="UP000006620">
    <property type="component" value="Chromosome"/>
</dbReference>
<dbReference type="PATRIC" id="fig|1036673.3.peg.5569"/>
<dbReference type="RefSeq" id="WP_013919655.1">
    <property type="nucleotide sequence ID" value="NC_015690.1"/>
</dbReference>
<organism evidence="2 3">
    <name type="scientific">Paenibacillus mucilaginosus (strain KNP414)</name>
    <dbReference type="NCBI Taxonomy" id="1036673"/>
    <lineage>
        <taxon>Bacteria</taxon>
        <taxon>Bacillati</taxon>
        <taxon>Bacillota</taxon>
        <taxon>Bacilli</taxon>
        <taxon>Bacillales</taxon>
        <taxon>Paenibacillaceae</taxon>
        <taxon>Paenibacillus</taxon>
    </lineage>
</organism>
<evidence type="ECO:0000259" key="1">
    <source>
        <dbReference type="Pfam" id="PF16291"/>
    </source>
</evidence>
<protein>
    <recommendedName>
        <fullName evidence="1">DUF4937 domain-containing protein</fullName>
    </recommendedName>
</protein>